<evidence type="ECO:0000256" key="2">
    <source>
        <dbReference type="ARBA" id="ARBA00022908"/>
    </source>
</evidence>
<dbReference type="KEGG" id="serq:CWC46_16370"/>
<dbReference type="EMBL" id="CP025084">
    <property type="protein sequence ID" value="AUH05571.1"/>
    <property type="molecule type" value="Genomic_DNA"/>
</dbReference>
<feature type="domain" description="Integrase DNA-binding" evidence="3">
    <location>
        <begin position="83"/>
        <end position="164"/>
    </location>
</feature>
<keyword evidence="6" id="KW-1185">Reference proteome</keyword>
<proteinExistence type="inferred from homology"/>
<dbReference type="AlphaFoldDB" id="A0A2I5T9J4"/>
<comment type="similarity">
    <text evidence="1">Belongs to the 'phage' integrase family.</text>
</comment>
<reference evidence="4 7" key="3">
    <citation type="submission" date="2017-11" db="EMBL/GenBank/DDBJ databases">
        <title>Complete genome sequence of Serratia sp. ATCC 39006 LacA.</title>
        <authorList>
            <person name="Hampton H.G."/>
            <person name="Jackson S.A."/>
            <person name="Jauregui R."/>
            <person name="Poulter G.T.M."/>
            <person name="Salmond G.P.C."/>
            <person name="Fineran P.C."/>
        </authorList>
    </citation>
    <scope>NUCLEOTIDE SEQUENCE [LARGE SCALE GENOMIC DNA]</scope>
    <source>
        <strain evidence="4 7">ATCC 39006</strain>
    </source>
</reference>
<evidence type="ECO:0000256" key="1">
    <source>
        <dbReference type="ARBA" id="ARBA00008857"/>
    </source>
</evidence>
<dbReference type="PANTHER" id="PTHR30629:SF6">
    <property type="entry name" value="PROPHAGE INTEGRASE INTA-RELATED"/>
    <property type="match status" value="1"/>
</dbReference>
<reference evidence="5" key="4">
    <citation type="submission" date="2017-11" db="EMBL/GenBank/DDBJ databases">
        <title>Complete genome sequence of Serratia sp. ATCC 39006.</title>
        <authorList>
            <person name="Hampton H.G."/>
            <person name="Jackson S.A."/>
            <person name="Jauregui R."/>
            <person name="Poulter G.T.M."/>
            <person name="Salmond G.P.C."/>
            <person name="Fineran P.C."/>
        </authorList>
    </citation>
    <scope>NUCLEOTIDE SEQUENCE</scope>
    <source>
        <strain evidence="5">ATCC 39006</strain>
    </source>
</reference>
<reference evidence="5" key="2">
    <citation type="submission" date="2013-09" db="EMBL/GenBank/DDBJ databases">
        <authorList>
            <person name="Wang G."/>
            <person name="Yang Y."/>
            <person name="Su Y."/>
        </authorList>
    </citation>
    <scope>NUCLEOTIDE SEQUENCE</scope>
    <source>
        <strain evidence="5">ATCC 39006</strain>
    </source>
</reference>
<keyword evidence="2" id="KW-0229">DNA integration</keyword>
<dbReference type="KEGG" id="sera:Ser39006_016370"/>
<organism evidence="5 6">
    <name type="scientific">Serratia sp. (strain ATCC 39006)</name>
    <name type="common">Prodigiosinella confusarubida</name>
    <dbReference type="NCBI Taxonomy" id="104623"/>
    <lineage>
        <taxon>Bacteria</taxon>
        <taxon>Pseudomonadati</taxon>
        <taxon>Pseudomonadota</taxon>
        <taxon>Gammaproteobacteria</taxon>
        <taxon>Enterobacterales</taxon>
        <taxon>Pectobacteriaceae</taxon>
        <taxon>Prodigiosinella</taxon>
    </lineage>
</organism>
<dbReference type="PANTHER" id="PTHR30629">
    <property type="entry name" value="PROPHAGE INTEGRASE"/>
    <property type="match status" value="1"/>
</dbReference>
<evidence type="ECO:0000313" key="6">
    <source>
        <dbReference type="Proteomes" id="UP000017700"/>
    </source>
</evidence>
<dbReference type="STRING" id="104623.Ser39006_02209"/>
<evidence type="ECO:0000259" key="3">
    <source>
        <dbReference type="Pfam" id="PF13356"/>
    </source>
</evidence>
<dbReference type="Proteomes" id="UP000233778">
    <property type="component" value="Chromosome"/>
</dbReference>
<evidence type="ECO:0000313" key="5">
    <source>
        <dbReference type="EMBL" id="AUH05571.1"/>
    </source>
</evidence>
<gene>
    <name evidence="4" type="ORF">CWC46_16370</name>
    <name evidence="5" type="ORF">Ser39006_016370</name>
</gene>
<accession>A0A2I5T9J4</accession>
<dbReference type="Pfam" id="PF13356">
    <property type="entry name" value="Arm-DNA-bind_3"/>
    <property type="match status" value="1"/>
</dbReference>
<sequence>MSWGVRGRRFKSSRADQISIPLVPVIDGNPTKPAFSLSLRVFCCLLSAGLLRFQPESSVIRLVIPPHITTKAYNYDGSYNSPLSNTEIKAAKPAEKEYTLQDGDGLYLLVKPSGSKIWRFNYYRPDTKKRALTSFGSFPAVSLAEARQRRESAKALISKGIDPHWQFLCQKDHYRHHRILRVWRSQDA</sequence>
<name>A0A2I5T9J4_SERS3</name>
<protein>
    <submittedName>
        <fullName evidence="5">DUF4102 domain-containing protein</fullName>
    </submittedName>
</protein>
<dbReference type="EMBL" id="CP025085">
    <property type="protein sequence ID" value="AUH01250.1"/>
    <property type="molecule type" value="Genomic_DNA"/>
</dbReference>
<dbReference type="InterPro" id="IPR038488">
    <property type="entry name" value="Integrase_DNA-bd_sf"/>
</dbReference>
<dbReference type="InterPro" id="IPR025166">
    <property type="entry name" value="Integrase_DNA_bind_dom"/>
</dbReference>
<dbReference type="Proteomes" id="UP000017700">
    <property type="component" value="Chromosome"/>
</dbReference>
<dbReference type="GO" id="GO:0015074">
    <property type="term" value="P:DNA integration"/>
    <property type="evidence" value="ECO:0007669"/>
    <property type="project" value="UniProtKB-KW"/>
</dbReference>
<evidence type="ECO:0000313" key="4">
    <source>
        <dbReference type="EMBL" id="AUH01250.1"/>
    </source>
</evidence>
<reference evidence="5 6" key="1">
    <citation type="journal article" date="2013" name="Genome Announc.">
        <title>Draft genome sequence of Serratia sp. strain ATCC 39006, a model bacterium for analysis of the biosynthesis and regulation of prodigiosin, a carbapenem, and gas vesicles.</title>
        <authorList>
            <person name="Fineran P.C."/>
            <person name="Iglesias Cans M.C."/>
            <person name="Ramsay J.P."/>
            <person name="Wilf N.M."/>
            <person name="Cossyleon D."/>
            <person name="McNeil M.B."/>
            <person name="Williamson N.R."/>
            <person name="Monson R.E."/>
            <person name="Becher S.A."/>
            <person name="Stanton J.A."/>
            <person name="Brugger K."/>
            <person name="Brown S.D."/>
            <person name="Salmond G.P."/>
        </authorList>
    </citation>
    <scope>NUCLEOTIDE SEQUENCE [LARGE SCALE GENOMIC DNA]</scope>
    <source>
        <strain evidence="5">ATCC 39006</strain>
        <strain evidence="6">ATCC 39006 / SC 11482</strain>
    </source>
</reference>
<dbReference type="InterPro" id="IPR050808">
    <property type="entry name" value="Phage_Integrase"/>
</dbReference>
<dbReference type="Gene3D" id="3.30.160.390">
    <property type="entry name" value="Integrase, DNA-binding domain"/>
    <property type="match status" value="1"/>
</dbReference>
<evidence type="ECO:0000313" key="7">
    <source>
        <dbReference type="Proteomes" id="UP000233778"/>
    </source>
</evidence>